<dbReference type="Proteomes" id="UP000030750">
    <property type="component" value="Unassembled WGS sequence"/>
</dbReference>
<organism evidence="2 3">
    <name type="scientific">Eimeria brunetti</name>
    <dbReference type="NCBI Taxonomy" id="51314"/>
    <lineage>
        <taxon>Eukaryota</taxon>
        <taxon>Sar</taxon>
        <taxon>Alveolata</taxon>
        <taxon>Apicomplexa</taxon>
        <taxon>Conoidasida</taxon>
        <taxon>Coccidia</taxon>
        <taxon>Eucoccidiorida</taxon>
        <taxon>Eimeriorina</taxon>
        <taxon>Eimeriidae</taxon>
        <taxon>Eimeria</taxon>
    </lineage>
</organism>
<sequence>MLFGSFRNANSRGTRRALAEGDPGDSCYGRPYFLGVPRDPVDKRALQAAQGLLAALELPPAAVQDLKATERDQIRDAKVILRGKTERLKSIALITSRSPTTQSQEALAERDGLRTLLASFEWSAAHDVEALRCRATAFSLGRRIPHTVACALVAAEQVNRPDKPLSTTLTQEQQKLVENMVRSMQEEAERAAYTLKRAEDPAPPVVEAATEVLKESERLTAQLHIAGMSGLSESLKSSSFGLRGVLTRIWGWTPKRTVSLPSVLRKPHHGQPGQDSQVAKGAQALRNSFRSALKPPREAEGGAEGSSSFTHRFGTLLKATRAFNVLQRLTSSPAPESESDSTDQPPTSPDERMPERAEVPPQERKIDAEEASSLTAAMETWTATCKEVMETLNSGAANDSAFDDVAAEGSSLELTTSRYDLQASVSALNTDNPPRAKGPYIGHLDQIKTTAAAAKEASGRLSRFLGVDSTHHRLSDAVGGLATVVRKAEDELQGAVDAAARTWIRALEEAEERRLAGRTVRIFLGASGARPSISLDSSLFEHAEEAIQALKSFGWESAEVQLLDKYLNEQRRAGTAGRRSEHIQLGYRVLPTRTSLADVGDVALSSGSG</sequence>
<dbReference type="AlphaFoldDB" id="U6LVT5"/>
<evidence type="ECO:0000313" key="3">
    <source>
        <dbReference type="Proteomes" id="UP000030750"/>
    </source>
</evidence>
<protein>
    <submittedName>
        <fullName evidence="2">Uncharacterized protein</fullName>
    </submittedName>
</protein>
<reference evidence="2" key="1">
    <citation type="submission" date="2013-10" db="EMBL/GenBank/DDBJ databases">
        <title>Genomic analysis of the causative agents of coccidiosis in chickens.</title>
        <authorList>
            <person name="Reid A.J."/>
            <person name="Blake D."/>
            <person name="Billington K."/>
            <person name="Browne H."/>
            <person name="Dunn M."/>
            <person name="Hung S."/>
            <person name="Kawahara F."/>
            <person name="Miranda-Saavedra D."/>
            <person name="Mourier T."/>
            <person name="Nagra H."/>
            <person name="Otto T.D."/>
            <person name="Rawlings N."/>
            <person name="Sanchez A."/>
            <person name="Sanders M."/>
            <person name="Subramaniam C."/>
            <person name="Tay Y."/>
            <person name="Dear P."/>
            <person name="Doerig C."/>
            <person name="Gruber A."/>
            <person name="Parkinson J."/>
            <person name="Shirley M."/>
            <person name="Wan K.L."/>
            <person name="Berriman M."/>
            <person name="Tomley F."/>
            <person name="Pain A."/>
        </authorList>
    </citation>
    <scope>NUCLEOTIDE SEQUENCE [LARGE SCALE GENOMIC DNA]</scope>
    <source>
        <strain evidence="2">Houghton</strain>
    </source>
</reference>
<dbReference type="OrthoDB" id="348109at2759"/>
<dbReference type="VEuPathDB" id="ToxoDB:EBH_0037030"/>
<gene>
    <name evidence="2" type="ORF">EBH_0037030</name>
</gene>
<keyword evidence="3" id="KW-1185">Reference proteome</keyword>
<proteinExistence type="predicted"/>
<feature type="region of interest" description="Disordered" evidence="1">
    <location>
        <begin position="1"/>
        <end position="22"/>
    </location>
</feature>
<evidence type="ECO:0000313" key="2">
    <source>
        <dbReference type="EMBL" id="CDJ54261.1"/>
    </source>
</evidence>
<reference evidence="2" key="2">
    <citation type="submission" date="2013-10" db="EMBL/GenBank/DDBJ databases">
        <authorList>
            <person name="Aslett M."/>
        </authorList>
    </citation>
    <scope>NUCLEOTIDE SEQUENCE [LARGE SCALE GENOMIC DNA]</scope>
    <source>
        <strain evidence="2">Houghton</strain>
    </source>
</reference>
<name>U6LVT5_9EIME</name>
<dbReference type="EMBL" id="HG714838">
    <property type="protein sequence ID" value="CDJ54261.1"/>
    <property type="molecule type" value="Genomic_DNA"/>
</dbReference>
<evidence type="ECO:0000256" key="1">
    <source>
        <dbReference type="SAM" id="MobiDB-lite"/>
    </source>
</evidence>
<accession>U6LVT5</accession>
<feature type="compositionally biased region" description="Basic and acidic residues" evidence="1">
    <location>
        <begin position="349"/>
        <end position="368"/>
    </location>
</feature>
<feature type="region of interest" description="Disordered" evidence="1">
    <location>
        <begin position="330"/>
        <end position="368"/>
    </location>
</feature>